<comment type="caution">
    <text evidence="5">The sequence shown here is derived from an EMBL/GenBank/DDBJ whole genome shotgun (WGS) entry which is preliminary data.</text>
</comment>
<sequence>MSKATIYDVARVANVSIKTVSRVLNGEPKASPETRARVMEAVRSLNYTPSLSARALSGSRSFLIALVSSGGVSDNAMLYVTELQMGAIQACRAGGYHLLTEYIDGGATDFGALVETLVSTLRVDGVILIPPLCDDPKLLALLAERGATCVRVSPTLDGTADQNWGWGIDIDNYQAAFQMTRHLMDQGHRDIGFIQGHPKHAAAAQREAGYRDALFDGGPIPERLIQPGLFTFNSALPAARALLEQKRRPTAIFAANDSMAMAVLSVAYKMGIPVPGALSVAGIDDLPAASVVCPPLTTVRQPIMEMGAAAARFIINRTAGQVGNYLKQVFDHSLVVRESTSPPAEPAAHAAFSLAATPDFR</sequence>
<evidence type="ECO:0000259" key="4">
    <source>
        <dbReference type="PROSITE" id="PS50932"/>
    </source>
</evidence>
<evidence type="ECO:0000256" key="1">
    <source>
        <dbReference type="ARBA" id="ARBA00023015"/>
    </source>
</evidence>
<dbReference type="RefSeq" id="WP_184807133.1">
    <property type="nucleotide sequence ID" value="NZ_JACIIZ010000018.1"/>
</dbReference>
<evidence type="ECO:0000313" key="6">
    <source>
        <dbReference type="Proteomes" id="UP000539175"/>
    </source>
</evidence>
<dbReference type="Gene3D" id="1.10.260.40">
    <property type="entry name" value="lambda repressor-like DNA-binding domains"/>
    <property type="match status" value="1"/>
</dbReference>
<dbReference type="InterPro" id="IPR028082">
    <property type="entry name" value="Peripla_BP_I"/>
</dbReference>
<protein>
    <submittedName>
        <fullName evidence="5">LacI family transcriptional regulator</fullName>
    </submittedName>
</protein>
<dbReference type="InterPro" id="IPR010982">
    <property type="entry name" value="Lambda_DNA-bd_dom_sf"/>
</dbReference>
<dbReference type="SMART" id="SM00354">
    <property type="entry name" value="HTH_LACI"/>
    <property type="match status" value="1"/>
</dbReference>
<keyword evidence="3" id="KW-0804">Transcription</keyword>
<dbReference type="EMBL" id="JACIIZ010000018">
    <property type="protein sequence ID" value="MBB6254607.1"/>
    <property type="molecule type" value="Genomic_DNA"/>
</dbReference>
<dbReference type="InterPro" id="IPR046335">
    <property type="entry name" value="LacI/GalR-like_sensor"/>
</dbReference>
<reference evidence="5 6" key="1">
    <citation type="submission" date="2020-08" db="EMBL/GenBank/DDBJ databases">
        <title>Genomic Encyclopedia of Type Strains, Phase IV (KMG-IV): sequencing the most valuable type-strain genomes for metagenomic binning, comparative biology and taxonomic classification.</title>
        <authorList>
            <person name="Goeker M."/>
        </authorList>
    </citation>
    <scope>NUCLEOTIDE SEQUENCE [LARGE SCALE GENOMIC DNA]</scope>
    <source>
        <strain evidence="5 6">DSM 22198</strain>
    </source>
</reference>
<name>A0A7X0EF48_9PROT</name>
<proteinExistence type="predicted"/>
<dbReference type="PANTHER" id="PTHR30146">
    <property type="entry name" value="LACI-RELATED TRANSCRIPTIONAL REPRESSOR"/>
    <property type="match status" value="1"/>
</dbReference>
<dbReference type="GO" id="GO:0003700">
    <property type="term" value="F:DNA-binding transcription factor activity"/>
    <property type="evidence" value="ECO:0007669"/>
    <property type="project" value="TreeGrafter"/>
</dbReference>
<dbReference type="PANTHER" id="PTHR30146:SF153">
    <property type="entry name" value="LACTOSE OPERON REPRESSOR"/>
    <property type="match status" value="1"/>
</dbReference>
<dbReference type="PROSITE" id="PS00356">
    <property type="entry name" value="HTH_LACI_1"/>
    <property type="match status" value="1"/>
</dbReference>
<dbReference type="CDD" id="cd01392">
    <property type="entry name" value="HTH_LacI"/>
    <property type="match status" value="1"/>
</dbReference>
<organism evidence="5 6">
    <name type="scientific">Nitrospirillum iridis</name>
    <dbReference type="NCBI Taxonomy" id="765888"/>
    <lineage>
        <taxon>Bacteria</taxon>
        <taxon>Pseudomonadati</taxon>
        <taxon>Pseudomonadota</taxon>
        <taxon>Alphaproteobacteria</taxon>
        <taxon>Rhodospirillales</taxon>
        <taxon>Azospirillaceae</taxon>
        <taxon>Nitrospirillum</taxon>
    </lineage>
</organism>
<dbReference type="SUPFAM" id="SSF47413">
    <property type="entry name" value="lambda repressor-like DNA-binding domains"/>
    <property type="match status" value="1"/>
</dbReference>
<dbReference type="SUPFAM" id="SSF53822">
    <property type="entry name" value="Periplasmic binding protein-like I"/>
    <property type="match status" value="1"/>
</dbReference>
<evidence type="ECO:0000256" key="3">
    <source>
        <dbReference type="ARBA" id="ARBA00023163"/>
    </source>
</evidence>
<gene>
    <name evidence="5" type="ORF">FHS74_005197</name>
</gene>
<keyword evidence="1" id="KW-0805">Transcription regulation</keyword>
<evidence type="ECO:0000256" key="2">
    <source>
        <dbReference type="ARBA" id="ARBA00023125"/>
    </source>
</evidence>
<dbReference type="PROSITE" id="PS50932">
    <property type="entry name" value="HTH_LACI_2"/>
    <property type="match status" value="1"/>
</dbReference>
<evidence type="ECO:0000313" key="5">
    <source>
        <dbReference type="EMBL" id="MBB6254607.1"/>
    </source>
</evidence>
<dbReference type="Pfam" id="PF13377">
    <property type="entry name" value="Peripla_BP_3"/>
    <property type="match status" value="1"/>
</dbReference>
<accession>A0A7X0EF48</accession>
<dbReference type="Proteomes" id="UP000539175">
    <property type="component" value="Unassembled WGS sequence"/>
</dbReference>
<dbReference type="Pfam" id="PF00356">
    <property type="entry name" value="LacI"/>
    <property type="match status" value="1"/>
</dbReference>
<dbReference type="GO" id="GO:0000976">
    <property type="term" value="F:transcription cis-regulatory region binding"/>
    <property type="evidence" value="ECO:0007669"/>
    <property type="project" value="TreeGrafter"/>
</dbReference>
<dbReference type="CDD" id="cd01545">
    <property type="entry name" value="PBP1_SalR"/>
    <property type="match status" value="1"/>
</dbReference>
<keyword evidence="2" id="KW-0238">DNA-binding</keyword>
<dbReference type="AlphaFoldDB" id="A0A7X0EF48"/>
<keyword evidence="6" id="KW-1185">Reference proteome</keyword>
<feature type="domain" description="HTH lacI-type" evidence="4">
    <location>
        <begin position="4"/>
        <end position="58"/>
    </location>
</feature>
<dbReference type="PRINTS" id="PR00036">
    <property type="entry name" value="HTHLACI"/>
</dbReference>
<dbReference type="InterPro" id="IPR000843">
    <property type="entry name" value="HTH_LacI"/>
</dbReference>
<dbReference type="Gene3D" id="3.40.50.2300">
    <property type="match status" value="2"/>
</dbReference>